<keyword evidence="2" id="KW-1185">Reference proteome</keyword>
<organism evidence="1 2">
    <name type="scientific">Extibacter muris</name>
    <dbReference type="NCBI Taxonomy" id="1796622"/>
    <lineage>
        <taxon>Bacteria</taxon>
        <taxon>Bacillati</taxon>
        <taxon>Bacillota</taxon>
        <taxon>Clostridia</taxon>
        <taxon>Lachnospirales</taxon>
        <taxon>Lachnospiraceae</taxon>
        <taxon>Extibacter</taxon>
    </lineage>
</organism>
<dbReference type="EMBL" id="SMMX01000006">
    <property type="protein sequence ID" value="TDA21783.1"/>
    <property type="molecule type" value="Genomic_DNA"/>
</dbReference>
<evidence type="ECO:0000313" key="2">
    <source>
        <dbReference type="Proteomes" id="UP000295710"/>
    </source>
</evidence>
<gene>
    <name evidence="1" type="ORF">E1963_08425</name>
</gene>
<reference evidence="1 2" key="1">
    <citation type="journal article" date="2016" name="Nat. Microbiol.">
        <title>The Mouse Intestinal Bacterial Collection (miBC) provides host-specific insight into cultured diversity and functional potential of the gut microbiota.</title>
        <authorList>
            <person name="Lagkouvardos I."/>
            <person name="Pukall R."/>
            <person name="Abt B."/>
            <person name="Foesel B.U."/>
            <person name="Meier-Kolthoff J.P."/>
            <person name="Kumar N."/>
            <person name="Bresciani A."/>
            <person name="Martinez I."/>
            <person name="Just S."/>
            <person name="Ziegler C."/>
            <person name="Brugiroux S."/>
            <person name="Garzetti D."/>
            <person name="Wenning M."/>
            <person name="Bui T.P."/>
            <person name="Wang J."/>
            <person name="Hugenholtz F."/>
            <person name="Plugge C.M."/>
            <person name="Peterson D.A."/>
            <person name="Hornef M.W."/>
            <person name="Baines J.F."/>
            <person name="Smidt H."/>
            <person name="Walter J."/>
            <person name="Kristiansen K."/>
            <person name="Nielsen H.B."/>
            <person name="Haller D."/>
            <person name="Overmann J."/>
            <person name="Stecher B."/>
            <person name="Clavel T."/>
        </authorList>
    </citation>
    <scope>NUCLEOTIDE SEQUENCE [LARGE SCALE GENOMIC DNA]</scope>
    <source>
        <strain evidence="1 2">DSM 28560</strain>
    </source>
</reference>
<dbReference type="AlphaFoldDB" id="A0A4R4FG54"/>
<comment type="caution">
    <text evidence="1">The sequence shown here is derived from an EMBL/GenBank/DDBJ whole genome shotgun (WGS) entry which is preliminary data.</text>
</comment>
<sequence length="76" mass="8428">MACEIPKNGMLGASVPVRDASLKVTGQIRYGRYEASVHALCKNAFFFTSSCKEAALKTASRTYTRRLKCLRQIIAQ</sequence>
<name>A0A4R4FG54_9FIRM</name>
<protein>
    <submittedName>
        <fullName evidence="1">Uncharacterized protein</fullName>
    </submittedName>
</protein>
<dbReference type="Proteomes" id="UP000295710">
    <property type="component" value="Unassembled WGS sequence"/>
</dbReference>
<proteinExistence type="predicted"/>
<accession>A0A4R4FG54</accession>
<dbReference type="RefSeq" id="WP_132277098.1">
    <property type="nucleotide sequence ID" value="NZ_JAOBST010000037.1"/>
</dbReference>
<evidence type="ECO:0000313" key="1">
    <source>
        <dbReference type="EMBL" id="TDA21783.1"/>
    </source>
</evidence>